<comment type="caution">
    <text evidence="2">The sequence shown here is derived from an EMBL/GenBank/DDBJ whole genome shotgun (WGS) entry which is preliminary data.</text>
</comment>
<name>A0A6B0VN53_9EURY</name>
<reference evidence="2 3" key="1">
    <citation type="submission" date="2020-01" db="EMBL/GenBank/DDBJ databases">
        <title>Natronorubrum sp. JWXQ-INN 674 isolated from Inner Mongolia Autonomous Region of China.</title>
        <authorList>
            <person name="Xue Q."/>
        </authorList>
    </citation>
    <scope>NUCLEOTIDE SEQUENCE [LARGE SCALE GENOMIC DNA]</scope>
    <source>
        <strain evidence="2 3">JWXQ-INN-674</strain>
    </source>
</reference>
<dbReference type="Gene3D" id="3.20.20.370">
    <property type="entry name" value="Glycoside hydrolase/deacetylase"/>
    <property type="match status" value="1"/>
</dbReference>
<dbReference type="Proteomes" id="UP000434101">
    <property type="component" value="Unassembled WGS sequence"/>
</dbReference>
<evidence type="ECO:0000256" key="1">
    <source>
        <dbReference type="SAM" id="MobiDB-lite"/>
    </source>
</evidence>
<gene>
    <name evidence="2" type="ORF">GS429_09140</name>
</gene>
<dbReference type="CDD" id="cd10970">
    <property type="entry name" value="CE4_DAC_u1_6s"/>
    <property type="match status" value="1"/>
</dbReference>
<protein>
    <submittedName>
        <fullName evidence="2">Polysaccharide deacetylase</fullName>
    </submittedName>
</protein>
<feature type="compositionally biased region" description="Low complexity" evidence="1">
    <location>
        <begin position="39"/>
        <end position="53"/>
    </location>
</feature>
<dbReference type="SUPFAM" id="SSF88713">
    <property type="entry name" value="Glycoside hydrolase/deacetylase"/>
    <property type="match status" value="1"/>
</dbReference>
<dbReference type="GO" id="GO:0005975">
    <property type="term" value="P:carbohydrate metabolic process"/>
    <property type="evidence" value="ECO:0007669"/>
    <property type="project" value="InterPro"/>
</dbReference>
<organism evidence="2 3">
    <name type="scientific">Natronorubrum halalkaliphilum</name>
    <dbReference type="NCBI Taxonomy" id="2691917"/>
    <lineage>
        <taxon>Archaea</taxon>
        <taxon>Methanobacteriati</taxon>
        <taxon>Methanobacteriota</taxon>
        <taxon>Stenosarchaea group</taxon>
        <taxon>Halobacteria</taxon>
        <taxon>Halobacteriales</taxon>
        <taxon>Natrialbaceae</taxon>
        <taxon>Natronorubrum</taxon>
    </lineage>
</organism>
<sequence length="631" mass="67666">MTHHFSRRRALATLAATAGSGALAGCFERSSDDGDGRNDTASGDTDGSTDASAVWPAIDDGEVLSDFETLDEWFTPKGRVEPAPDEARTGTRAARLEGDDVEAELSISFPDGLDLEGWDTSIAVKPESATRIVVEFIAPDRDNRLTTVRQLPNEYDGWFRLDCGYEHKPTGDPDVMNEPDLTNVTRINVVAVGPEGEPPRIVVDDLRRTEAVDNGKAILAFYDGHESHYEIAADLLEERGWSGAVPVDPGRVGGGSRIGFDELRDLRDRGWDVCAYPRSESALTEQPEDRQRTVAEAARDALADRGFEDGSRHFFAPSWRRMTPTTHEVVRDYYETGFLFGSCPVGAPPTGPHMTPVIWGPALHNGVRRHINLCDQYRQLTVIRIPPIVDEEAPDGDVMSLGDFEHLLDHLEHRGLDVITPSDLVDGMDAVEHQEPAGSETRPDGVVFEAGESHSFDGSGSNDTDAVDLSEGLVTGEFTHDGDGPFEVSVVPEDGAGSGERLVTRADGDGESVAVVDGGSYRLEVDADGGWSIDLDQPGVRADDLDDPPVEAGGDGSAVVGPLWAPDALSLGVTHNGTGSVVVDGLGTDGSREQLVNRTGAFDATRSYAAGGVCWIDVEAAGNWTLEIGDP</sequence>
<evidence type="ECO:0000313" key="3">
    <source>
        <dbReference type="Proteomes" id="UP000434101"/>
    </source>
</evidence>
<dbReference type="InterPro" id="IPR006311">
    <property type="entry name" value="TAT_signal"/>
</dbReference>
<proteinExistence type="predicted"/>
<dbReference type="RefSeq" id="WP_160064807.1">
    <property type="nucleotide sequence ID" value="NZ_WUYX01000028.1"/>
</dbReference>
<dbReference type="PROSITE" id="PS51318">
    <property type="entry name" value="TAT"/>
    <property type="match status" value="1"/>
</dbReference>
<dbReference type="InterPro" id="IPR011330">
    <property type="entry name" value="Glyco_hydro/deAcase_b/a-brl"/>
</dbReference>
<accession>A0A6B0VN53</accession>
<dbReference type="EMBL" id="WUYX01000028">
    <property type="protein sequence ID" value="MXV62222.1"/>
    <property type="molecule type" value="Genomic_DNA"/>
</dbReference>
<keyword evidence="3" id="KW-1185">Reference proteome</keyword>
<feature type="region of interest" description="Disordered" evidence="1">
    <location>
        <begin position="29"/>
        <end position="53"/>
    </location>
</feature>
<dbReference type="AlphaFoldDB" id="A0A6B0VN53"/>
<evidence type="ECO:0000313" key="2">
    <source>
        <dbReference type="EMBL" id="MXV62222.1"/>
    </source>
</evidence>
<feature type="compositionally biased region" description="Basic and acidic residues" evidence="1">
    <location>
        <begin position="29"/>
        <end position="38"/>
    </location>
</feature>
<dbReference type="PROSITE" id="PS51257">
    <property type="entry name" value="PROKAR_LIPOPROTEIN"/>
    <property type="match status" value="1"/>
</dbReference>
<dbReference type="OrthoDB" id="248140at2157"/>